<dbReference type="Pfam" id="PF18545">
    <property type="entry name" value="HalOD1"/>
    <property type="match status" value="1"/>
</dbReference>
<evidence type="ECO:0000313" key="4">
    <source>
        <dbReference type="Proteomes" id="UP000283805"/>
    </source>
</evidence>
<dbReference type="InterPro" id="IPR040624">
    <property type="entry name" value="HalOD1"/>
</dbReference>
<protein>
    <recommendedName>
        <fullName evidence="2">Halobacterial output domain-containing protein</fullName>
    </recommendedName>
</protein>
<dbReference type="Proteomes" id="UP000283805">
    <property type="component" value="Unassembled WGS sequence"/>
</dbReference>
<name>A0A419WPS2_9EURY</name>
<sequence>MSPSTNGLDEDDRVGYDPTTNTYHNQIAREDSDSLCVTIIMTVSAVTGQEPYAMEPLYSVLDPDALEACILHERKDSVQVSFSYEGCTVTIAGSGEITVQPEK</sequence>
<evidence type="ECO:0000313" key="3">
    <source>
        <dbReference type="EMBL" id="RKD97418.1"/>
    </source>
</evidence>
<dbReference type="RefSeq" id="WP_120242957.1">
    <property type="nucleotide sequence ID" value="NZ_RAPO01000001.1"/>
</dbReference>
<dbReference type="EMBL" id="RAPO01000001">
    <property type="protein sequence ID" value="RKD97418.1"/>
    <property type="molecule type" value="Genomic_DNA"/>
</dbReference>
<dbReference type="OrthoDB" id="198810at2157"/>
<reference evidence="3 4" key="1">
    <citation type="submission" date="2018-09" db="EMBL/GenBank/DDBJ databases">
        <title>Genomic Encyclopedia of Archaeal and Bacterial Type Strains, Phase II (KMG-II): from individual species to whole genera.</title>
        <authorList>
            <person name="Goeker M."/>
        </authorList>
    </citation>
    <scope>NUCLEOTIDE SEQUENCE [LARGE SCALE GENOMIC DNA]</scope>
    <source>
        <strain evidence="3 4">DSM 13151</strain>
    </source>
</reference>
<keyword evidence="4" id="KW-1185">Reference proteome</keyword>
<comment type="caution">
    <text evidence="3">The sequence shown here is derived from an EMBL/GenBank/DDBJ whole genome shotgun (WGS) entry which is preliminary data.</text>
</comment>
<organism evidence="3 4">
    <name type="scientific">Halopiger aswanensis</name>
    <dbReference type="NCBI Taxonomy" id="148449"/>
    <lineage>
        <taxon>Archaea</taxon>
        <taxon>Methanobacteriati</taxon>
        <taxon>Methanobacteriota</taxon>
        <taxon>Stenosarchaea group</taxon>
        <taxon>Halobacteria</taxon>
        <taxon>Halobacteriales</taxon>
        <taxon>Natrialbaceae</taxon>
        <taxon>Halopiger</taxon>
    </lineage>
</organism>
<gene>
    <name evidence="3" type="ORF">ATJ93_0404</name>
</gene>
<feature type="region of interest" description="Disordered" evidence="1">
    <location>
        <begin position="1"/>
        <end position="27"/>
    </location>
</feature>
<proteinExistence type="predicted"/>
<accession>A0A419WPS2</accession>
<evidence type="ECO:0000256" key="1">
    <source>
        <dbReference type="SAM" id="MobiDB-lite"/>
    </source>
</evidence>
<evidence type="ECO:0000259" key="2">
    <source>
        <dbReference type="Pfam" id="PF18545"/>
    </source>
</evidence>
<feature type="domain" description="Halobacterial output" evidence="2">
    <location>
        <begin position="31"/>
        <end position="101"/>
    </location>
</feature>
<dbReference type="AlphaFoldDB" id="A0A419WPS2"/>